<dbReference type="InterPro" id="IPR037185">
    <property type="entry name" value="EmrE-like"/>
</dbReference>
<dbReference type="EMBL" id="AZGY01000011">
    <property type="protein sequence ID" value="KZZ94166.1"/>
    <property type="molecule type" value="Genomic_DNA"/>
</dbReference>
<keyword evidence="2" id="KW-1133">Transmembrane helix</keyword>
<sequence length="246" mass="25591">MIRQRRGRQSTESAPAAAAAAMSQEPAAAAAAAAAPHPSPPPPSPSPTTGPLSQWLVFAMASGACAAFNGAFAKLTTTELTSRLASAIAQMLHLASYGNAVEVLVRGMFFALNLIFNGIMWTLFTKALAKGSSTTQVSIINTSTNFMLTALLGLWVFGEALPPMWWAGATLLVIGNVVVGRKDEQPQQGGDAAAAAPLLRTDDASNEGRPQGQAGDGRGSKRRDGNETEEDEDVPDLGDLNASVTR</sequence>
<feature type="transmembrane region" description="Helical" evidence="2">
    <location>
        <begin position="55"/>
        <end position="73"/>
    </location>
</feature>
<name>A0A168AP72_9HYPO</name>
<evidence type="ECO:0000313" key="3">
    <source>
        <dbReference type="EMBL" id="KZZ94166.1"/>
    </source>
</evidence>
<dbReference type="PANTHER" id="PTHR31965:SF1">
    <property type="entry name" value="TRANSMEMBRANE PROTEIN 42"/>
    <property type="match status" value="1"/>
</dbReference>
<feature type="compositionally biased region" description="Low complexity" evidence="1">
    <location>
        <begin position="13"/>
        <end position="36"/>
    </location>
</feature>
<reference evidence="3 4" key="1">
    <citation type="journal article" date="2016" name="Genome Biol. Evol.">
        <title>Divergent and convergent evolution of fungal pathogenicity.</title>
        <authorList>
            <person name="Shang Y."/>
            <person name="Xiao G."/>
            <person name="Zheng P."/>
            <person name="Cen K."/>
            <person name="Zhan S."/>
            <person name="Wang C."/>
        </authorList>
    </citation>
    <scope>NUCLEOTIDE SEQUENCE [LARGE SCALE GENOMIC DNA]</scope>
    <source>
        <strain evidence="3 4">RCEF 2490</strain>
    </source>
</reference>
<evidence type="ECO:0000256" key="2">
    <source>
        <dbReference type="SAM" id="Phobius"/>
    </source>
</evidence>
<dbReference type="PANTHER" id="PTHR31965">
    <property type="entry name" value="TRANSMEMBRANE PROTEIN 42"/>
    <property type="match status" value="1"/>
</dbReference>
<feature type="compositionally biased region" description="Pro residues" evidence="1">
    <location>
        <begin position="37"/>
        <end position="48"/>
    </location>
</feature>
<feature type="transmembrane region" description="Helical" evidence="2">
    <location>
        <begin position="137"/>
        <end position="157"/>
    </location>
</feature>
<keyword evidence="2" id="KW-0472">Membrane</keyword>
<feature type="transmembrane region" description="Helical" evidence="2">
    <location>
        <begin position="163"/>
        <end position="179"/>
    </location>
</feature>
<accession>A0A168AP72</accession>
<evidence type="ECO:0008006" key="5">
    <source>
        <dbReference type="Google" id="ProtNLM"/>
    </source>
</evidence>
<dbReference type="Proteomes" id="UP000078544">
    <property type="component" value="Unassembled WGS sequence"/>
</dbReference>
<dbReference type="OrthoDB" id="5854584at2759"/>
<organism evidence="3 4">
    <name type="scientific">Moelleriella libera RCEF 2490</name>
    <dbReference type="NCBI Taxonomy" id="1081109"/>
    <lineage>
        <taxon>Eukaryota</taxon>
        <taxon>Fungi</taxon>
        <taxon>Dikarya</taxon>
        <taxon>Ascomycota</taxon>
        <taxon>Pezizomycotina</taxon>
        <taxon>Sordariomycetes</taxon>
        <taxon>Hypocreomycetidae</taxon>
        <taxon>Hypocreales</taxon>
        <taxon>Clavicipitaceae</taxon>
        <taxon>Moelleriella</taxon>
    </lineage>
</organism>
<feature type="region of interest" description="Disordered" evidence="1">
    <location>
        <begin position="1"/>
        <end position="49"/>
    </location>
</feature>
<feature type="transmembrane region" description="Helical" evidence="2">
    <location>
        <begin position="103"/>
        <end position="125"/>
    </location>
</feature>
<keyword evidence="4" id="KW-1185">Reference proteome</keyword>
<proteinExistence type="predicted"/>
<dbReference type="InterPro" id="IPR039632">
    <property type="entry name" value="TMEM42"/>
</dbReference>
<gene>
    <name evidence="3" type="ORF">AAL_05133</name>
</gene>
<dbReference type="STRING" id="1081109.A0A168AP72"/>
<evidence type="ECO:0000256" key="1">
    <source>
        <dbReference type="SAM" id="MobiDB-lite"/>
    </source>
</evidence>
<dbReference type="AlphaFoldDB" id="A0A168AP72"/>
<protein>
    <recommendedName>
        <fullName evidence="5">Transcription initiation factor IIA small subunit</fullName>
    </recommendedName>
</protein>
<keyword evidence="2" id="KW-0812">Transmembrane</keyword>
<feature type="region of interest" description="Disordered" evidence="1">
    <location>
        <begin position="184"/>
        <end position="246"/>
    </location>
</feature>
<evidence type="ECO:0000313" key="4">
    <source>
        <dbReference type="Proteomes" id="UP000078544"/>
    </source>
</evidence>
<dbReference type="SUPFAM" id="SSF103481">
    <property type="entry name" value="Multidrug resistance efflux transporter EmrE"/>
    <property type="match status" value="1"/>
</dbReference>
<comment type="caution">
    <text evidence="3">The sequence shown here is derived from an EMBL/GenBank/DDBJ whole genome shotgun (WGS) entry which is preliminary data.</text>
</comment>
<feature type="compositionally biased region" description="Acidic residues" evidence="1">
    <location>
        <begin position="227"/>
        <end position="236"/>
    </location>
</feature>